<dbReference type="InterPro" id="IPR002192">
    <property type="entry name" value="PPDK_AMP/ATP-bd"/>
</dbReference>
<evidence type="ECO:0000256" key="1">
    <source>
        <dbReference type="ARBA" id="ARBA00007837"/>
    </source>
</evidence>
<dbReference type="InterPro" id="IPR013815">
    <property type="entry name" value="ATP_grasp_subdomain_1"/>
</dbReference>
<feature type="non-terminal residue" evidence="3">
    <location>
        <position position="761"/>
    </location>
</feature>
<evidence type="ECO:0000313" key="4">
    <source>
        <dbReference type="Proteomes" id="UP000192247"/>
    </source>
</evidence>
<comment type="similarity">
    <text evidence="1">Belongs to the PEP-utilizing enzyme family.</text>
</comment>
<sequence>MITNTLSFRSNNETAEVVYVSFAFLWFASTHVMDWTNMVPAKRLMNFCLDKRSTNEQMSDTIASIEACREYLNGYEQSGSYVGTLKINGCGNKSSGPVDSKVLQETVFIGLANEEQELILRGNFIRIRHPQRLGMSPSALSGFSHNVIFSTKGQTAQVSTIKFLKSGRGLVFGSFVGTSGFKDPLEHVLNDQGLEADVQDVLSSPVLKFRTFELAHDLLRSEDTRLQSFRSVLGWNNELQISSFDAMIDGIKAIGISIQGVITGLNNDDNIKPPLNILDFETPSVPAVYVVPLSVSQCKSCDFAGSKGSSLAVLTELSNVARARVKFVVPGGIVVTTEAFRRFLQSPKMSVIENEIHKVLSTSNAKELQEITENCRQRIQDEPMPSCISKQIIDLLYEIFPDFSSKSFAVRSSCVGEDLENKCPAEQMDTFLGVKGEKKIITAVLKCWASQFTHYAVEFKRSLGQKLVSEMAVVIMEMVRVESAGVMLTCDPLTGNPSTIYIASHFGLEGSIVSALANPNTMRVSRDINGKFTVDQVHLDRRANNNVMKIETGAIHKEKEAISGETHSAFISTLQAIQLAQIGAEVERCYGDWCNIKWAFQGDTFFLLQARPITFMDKPSDLEISLDMEQLPNDENACISKANIGEILNSAITPLGIDIISKELGVCMRKYKGRSSRERRVAVSPYFESMMRVSHFHYFCDLSQSLRLFVPDISNRCVIESMMFNLRGRVIDDPDFYQDLADTSDLKSRVPFFEHKVEIIR</sequence>
<proteinExistence type="inferred from homology"/>
<dbReference type="OrthoDB" id="6503891at2759"/>
<feature type="domain" description="Pyruvate phosphate dikinase AMP/ATP-binding" evidence="2">
    <location>
        <begin position="303"/>
        <end position="621"/>
    </location>
</feature>
<dbReference type="PANTHER" id="PTHR43615">
    <property type="entry name" value="PHOSPHOENOLPYRUVATE SYNTHASE-RELATED"/>
    <property type="match status" value="1"/>
</dbReference>
<keyword evidence="4" id="KW-1185">Reference proteome</keyword>
<dbReference type="AlphaFoldDB" id="A0A1V9XX19"/>
<dbReference type="EMBL" id="MNPL01002764">
    <property type="protein sequence ID" value="OQR77991.1"/>
    <property type="molecule type" value="Genomic_DNA"/>
</dbReference>
<dbReference type="Pfam" id="PF01326">
    <property type="entry name" value="PPDK_N"/>
    <property type="match status" value="1"/>
</dbReference>
<dbReference type="GO" id="GO:0016301">
    <property type="term" value="F:kinase activity"/>
    <property type="evidence" value="ECO:0007669"/>
    <property type="project" value="InterPro"/>
</dbReference>
<dbReference type="Gene3D" id="3.30.470.20">
    <property type="entry name" value="ATP-grasp fold, B domain"/>
    <property type="match status" value="1"/>
</dbReference>
<dbReference type="GO" id="GO:0005524">
    <property type="term" value="F:ATP binding"/>
    <property type="evidence" value="ECO:0007669"/>
    <property type="project" value="InterPro"/>
</dbReference>
<name>A0A1V9XX19_9ACAR</name>
<dbReference type="SUPFAM" id="SSF56059">
    <property type="entry name" value="Glutathione synthetase ATP-binding domain-like"/>
    <property type="match status" value="1"/>
</dbReference>
<dbReference type="STRING" id="418985.A0A1V9XX19"/>
<evidence type="ECO:0000313" key="3">
    <source>
        <dbReference type="EMBL" id="OQR77991.1"/>
    </source>
</evidence>
<protein>
    <recommendedName>
        <fullName evidence="2">Pyruvate phosphate dikinase AMP/ATP-binding domain-containing protein</fullName>
    </recommendedName>
</protein>
<accession>A0A1V9XX19</accession>
<organism evidence="3 4">
    <name type="scientific">Tropilaelaps mercedesae</name>
    <dbReference type="NCBI Taxonomy" id="418985"/>
    <lineage>
        <taxon>Eukaryota</taxon>
        <taxon>Metazoa</taxon>
        <taxon>Ecdysozoa</taxon>
        <taxon>Arthropoda</taxon>
        <taxon>Chelicerata</taxon>
        <taxon>Arachnida</taxon>
        <taxon>Acari</taxon>
        <taxon>Parasitiformes</taxon>
        <taxon>Mesostigmata</taxon>
        <taxon>Gamasina</taxon>
        <taxon>Dermanyssoidea</taxon>
        <taxon>Laelapidae</taxon>
        <taxon>Tropilaelaps</taxon>
    </lineage>
</organism>
<dbReference type="Proteomes" id="UP000192247">
    <property type="component" value="Unassembled WGS sequence"/>
</dbReference>
<dbReference type="Gene3D" id="3.30.1490.20">
    <property type="entry name" value="ATP-grasp fold, A domain"/>
    <property type="match status" value="1"/>
</dbReference>
<evidence type="ECO:0000259" key="2">
    <source>
        <dbReference type="Pfam" id="PF01326"/>
    </source>
</evidence>
<dbReference type="InParanoid" id="A0A1V9XX19"/>
<gene>
    <name evidence="3" type="ORF">BIW11_06704</name>
</gene>
<comment type="caution">
    <text evidence="3">The sequence shown here is derived from an EMBL/GenBank/DDBJ whole genome shotgun (WGS) entry which is preliminary data.</text>
</comment>
<dbReference type="InterPro" id="IPR051549">
    <property type="entry name" value="PEP_Utilizing_Enz"/>
</dbReference>
<dbReference type="PANTHER" id="PTHR43615:SF1">
    <property type="entry name" value="PPDK_N DOMAIN-CONTAINING PROTEIN"/>
    <property type="match status" value="1"/>
</dbReference>
<reference evidence="3 4" key="1">
    <citation type="journal article" date="2017" name="Gigascience">
        <title>Draft genome of the honey bee ectoparasitic mite, Tropilaelaps mercedesae, is shaped by the parasitic life history.</title>
        <authorList>
            <person name="Dong X."/>
            <person name="Armstrong S.D."/>
            <person name="Xia D."/>
            <person name="Makepeace B.L."/>
            <person name="Darby A.C."/>
            <person name="Kadowaki T."/>
        </authorList>
    </citation>
    <scope>NUCLEOTIDE SEQUENCE [LARGE SCALE GENOMIC DNA]</scope>
    <source>
        <strain evidence="3">Wuxi-XJTLU</strain>
    </source>
</reference>